<accession>A0AAN9A6D9</accession>
<dbReference type="AlphaFoldDB" id="A0AAN9A6D9"/>
<evidence type="ECO:0000313" key="1">
    <source>
        <dbReference type="EMBL" id="KAK7071512.1"/>
    </source>
</evidence>
<gene>
    <name evidence="1" type="ORF">SK128_001342</name>
</gene>
<dbReference type="Proteomes" id="UP001381693">
    <property type="component" value="Unassembled WGS sequence"/>
</dbReference>
<name>A0AAN9A6D9_HALRR</name>
<dbReference type="EMBL" id="JAXCGZ010014392">
    <property type="protein sequence ID" value="KAK7071512.1"/>
    <property type="molecule type" value="Genomic_DNA"/>
</dbReference>
<proteinExistence type="predicted"/>
<reference evidence="1 2" key="1">
    <citation type="submission" date="2023-11" db="EMBL/GenBank/DDBJ databases">
        <title>Halocaridina rubra genome assembly.</title>
        <authorList>
            <person name="Smith C."/>
        </authorList>
    </citation>
    <scope>NUCLEOTIDE SEQUENCE [LARGE SCALE GENOMIC DNA]</scope>
    <source>
        <strain evidence="1">EP-1</strain>
        <tissue evidence="1">Whole</tissue>
    </source>
</reference>
<evidence type="ECO:0000313" key="2">
    <source>
        <dbReference type="Proteomes" id="UP001381693"/>
    </source>
</evidence>
<organism evidence="1 2">
    <name type="scientific">Halocaridina rubra</name>
    <name type="common">Hawaiian red shrimp</name>
    <dbReference type="NCBI Taxonomy" id="373956"/>
    <lineage>
        <taxon>Eukaryota</taxon>
        <taxon>Metazoa</taxon>
        <taxon>Ecdysozoa</taxon>
        <taxon>Arthropoda</taxon>
        <taxon>Crustacea</taxon>
        <taxon>Multicrustacea</taxon>
        <taxon>Malacostraca</taxon>
        <taxon>Eumalacostraca</taxon>
        <taxon>Eucarida</taxon>
        <taxon>Decapoda</taxon>
        <taxon>Pleocyemata</taxon>
        <taxon>Caridea</taxon>
        <taxon>Atyoidea</taxon>
        <taxon>Atyidae</taxon>
        <taxon>Halocaridina</taxon>
    </lineage>
</organism>
<keyword evidence="2" id="KW-1185">Reference proteome</keyword>
<comment type="caution">
    <text evidence="1">The sequence shown here is derived from an EMBL/GenBank/DDBJ whole genome shotgun (WGS) entry which is preliminary data.</text>
</comment>
<protein>
    <submittedName>
        <fullName evidence="1">Uncharacterized protein</fullName>
    </submittedName>
</protein>
<sequence length="119" mass="13174">MGGRLGVACGMSRQKEVSLQVVKKVPGPRGQPHQQRGIIRERITYGVDGYGVACGMSRQKVVSQQVVKKVPGLRGQPHQQRVVYVKPPKEADVGEGVVWRLKRCLYGLSDASRQFYLSV</sequence>